<dbReference type="Proteomes" id="UP000262004">
    <property type="component" value="Chromosome"/>
</dbReference>
<evidence type="ECO:0000256" key="2">
    <source>
        <dbReference type="SAM" id="MobiDB-lite"/>
    </source>
</evidence>
<evidence type="ECO:0000313" key="5">
    <source>
        <dbReference type="Proteomes" id="UP000262004"/>
    </source>
</evidence>
<feature type="coiled-coil region" evidence="1">
    <location>
        <begin position="170"/>
        <end position="197"/>
    </location>
</feature>
<organism evidence="4 5">
    <name type="scientific">Hydrogenophilus thermoluteolus</name>
    <name type="common">Pseudomonas hydrogenothermophila</name>
    <dbReference type="NCBI Taxonomy" id="297"/>
    <lineage>
        <taxon>Bacteria</taxon>
        <taxon>Pseudomonadati</taxon>
        <taxon>Pseudomonadota</taxon>
        <taxon>Hydrogenophilia</taxon>
        <taxon>Hydrogenophilales</taxon>
        <taxon>Hydrogenophilaceae</taxon>
        <taxon>Hydrogenophilus</taxon>
    </lineage>
</organism>
<reference evidence="4 5" key="1">
    <citation type="submission" date="2018-04" db="EMBL/GenBank/DDBJ databases">
        <title>Complete genome sequence of Hydrogenophilus thermoluteolus TH-1.</title>
        <authorList>
            <person name="Arai H."/>
        </authorList>
    </citation>
    <scope>NUCLEOTIDE SEQUENCE [LARGE SCALE GENOMIC DNA]</scope>
    <source>
        <strain evidence="4 5">TH-1</strain>
    </source>
</reference>
<evidence type="ECO:0000256" key="1">
    <source>
        <dbReference type="SAM" id="Coils"/>
    </source>
</evidence>
<dbReference type="GO" id="GO:0008168">
    <property type="term" value="F:methyltransferase activity"/>
    <property type="evidence" value="ECO:0007669"/>
    <property type="project" value="UniProtKB-KW"/>
</dbReference>
<dbReference type="Pfam" id="PF04375">
    <property type="entry name" value="HemX"/>
    <property type="match status" value="1"/>
</dbReference>
<keyword evidence="4" id="KW-0489">Methyltransferase</keyword>
<keyword evidence="1" id="KW-0175">Coiled coil</keyword>
<feature type="compositionally biased region" description="Polar residues" evidence="2">
    <location>
        <begin position="36"/>
        <end position="46"/>
    </location>
</feature>
<protein>
    <submittedName>
        <fullName evidence="4">Uroporphyrin-III C-methyltransferase</fullName>
    </submittedName>
</protein>
<keyword evidence="5" id="KW-1185">Reference proteome</keyword>
<feature type="compositionally biased region" description="Low complexity" evidence="2">
    <location>
        <begin position="67"/>
        <end position="82"/>
    </location>
</feature>
<proteinExistence type="predicted"/>
<evidence type="ECO:0000256" key="3">
    <source>
        <dbReference type="SAM" id="Phobius"/>
    </source>
</evidence>
<dbReference type="PANTHER" id="PTHR38043">
    <property type="entry name" value="PROTEIN HEMX"/>
    <property type="match status" value="1"/>
</dbReference>
<dbReference type="GO" id="GO:0032259">
    <property type="term" value="P:methylation"/>
    <property type="evidence" value="ECO:0007669"/>
    <property type="project" value="UniProtKB-KW"/>
</dbReference>
<keyword evidence="4" id="KW-0808">Transferase</keyword>
<gene>
    <name evidence="4" type="primary">hemX</name>
    <name evidence="4" type="ORF">HPTL_0297</name>
</gene>
<feature type="compositionally biased region" description="Polar residues" evidence="2">
    <location>
        <begin position="85"/>
        <end position="101"/>
    </location>
</feature>
<dbReference type="AlphaFoldDB" id="A0A2Z6DVX4"/>
<evidence type="ECO:0000313" key="4">
    <source>
        <dbReference type="EMBL" id="BBD76565.1"/>
    </source>
</evidence>
<dbReference type="KEGG" id="htl:HPTL_0297"/>
<dbReference type="PANTHER" id="PTHR38043:SF1">
    <property type="entry name" value="PROTEIN HEMX"/>
    <property type="match status" value="1"/>
</dbReference>
<dbReference type="EMBL" id="AP018558">
    <property type="protein sequence ID" value="BBD76565.1"/>
    <property type="molecule type" value="Genomic_DNA"/>
</dbReference>
<dbReference type="RefSeq" id="WP_170141238.1">
    <property type="nucleotide sequence ID" value="NZ_AP018558.1"/>
</dbReference>
<keyword evidence="3" id="KW-0472">Membrane</keyword>
<dbReference type="InterPro" id="IPR007470">
    <property type="entry name" value="HemX"/>
</dbReference>
<accession>A0A2Z6DVX4</accession>
<feature type="transmembrane region" description="Helical" evidence="3">
    <location>
        <begin position="105"/>
        <end position="123"/>
    </location>
</feature>
<name>A0A2Z6DVX4_HYDTE</name>
<sequence length="472" mass="50478">MTQKGNPRARSDKRARTDEAETLKDKDSKDSKDSQQESVSENAAETNRTEVVEEQSASPGAGAVTESSAPADTARAAASDGAVQPEQTPVQPETRSPQANNASRAGVWLGAVALLVALGGYGYTQYVVKRALDQALAERAEWAAQITAVTDQVKTQQAVLQTVQQQVAGLVGVDAQITALKEQLSQLETAFIETRERLARNEAALDRLQGIAKSAAEMTEALAKLGDRRWVVEAGEALAFAQRQLAWDGNLDAAQAALAALAARLKEADRPLLRELRKAVEADLLAVQSAPRVDVDGILAKLDALDDAIANAPFAYLAEVDAKHKVADTADASAPWYQRAWAAVVAFGRAVGQEWADWLRLERLDATAPELLSPEAATTLQLNISTWIAAARVAAQRGDETAYQTALAKLEKTLARYFDPNAPATQAANAAIAALKAERVHAERPTLARSLKALSEIETRLAAPDLQPMGKE</sequence>
<feature type="region of interest" description="Disordered" evidence="2">
    <location>
        <begin position="1"/>
        <end position="101"/>
    </location>
</feature>
<keyword evidence="3" id="KW-0812">Transmembrane</keyword>
<keyword evidence="3" id="KW-1133">Transmembrane helix</keyword>
<feature type="compositionally biased region" description="Basic and acidic residues" evidence="2">
    <location>
        <begin position="9"/>
        <end position="35"/>
    </location>
</feature>